<accession>A0A5B7E6P1</accession>
<evidence type="ECO:0000256" key="1">
    <source>
        <dbReference type="SAM" id="MobiDB-lite"/>
    </source>
</evidence>
<dbReference type="AlphaFoldDB" id="A0A5B7E6P1"/>
<sequence>MRGVAGSRRCLGQEGGERRGWGRAGRNGAGRGWRVAVHTQLLYYPWGASPWSMAPLASQTHVGEGTGVVEPRHDTPQAAKMPYRAVGVRGPRGAPRGDSDEALIRYSETLTLRNLKELEATNPALQFHPIKVICLSADDAPGCRLD</sequence>
<comment type="caution">
    <text evidence="2">The sequence shown here is derived from an EMBL/GenBank/DDBJ whole genome shotgun (WGS) entry which is preliminary data.</text>
</comment>
<feature type="region of interest" description="Disordered" evidence="1">
    <location>
        <begin position="1"/>
        <end position="29"/>
    </location>
</feature>
<evidence type="ECO:0000313" key="3">
    <source>
        <dbReference type="Proteomes" id="UP000324222"/>
    </source>
</evidence>
<dbReference type="EMBL" id="VSRR010001981">
    <property type="protein sequence ID" value="MPC28863.1"/>
    <property type="molecule type" value="Genomic_DNA"/>
</dbReference>
<organism evidence="2 3">
    <name type="scientific">Portunus trituberculatus</name>
    <name type="common">Swimming crab</name>
    <name type="synonym">Neptunus trituberculatus</name>
    <dbReference type="NCBI Taxonomy" id="210409"/>
    <lineage>
        <taxon>Eukaryota</taxon>
        <taxon>Metazoa</taxon>
        <taxon>Ecdysozoa</taxon>
        <taxon>Arthropoda</taxon>
        <taxon>Crustacea</taxon>
        <taxon>Multicrustacea</taxon>
        <taxon>Malacostraca</taxon>
        <taxon>Eumalacostraca</taxon>
        <taxon>Eucarida</taxon>
        <taxon>Decapoda</taxon>
        <taxon>Pleocyemata</taxon>
        <taxon>Brachyura</taxon>
        <taxon>Eubrachyura</taxon>
        <taxon>Portunoidea</taxon>
        <taxon>Portunidae</taxon>
        <taxon>Portuninae</taxon>
        <taxon>Portunus</taxon>
    </lineage>
</organism>
<keyword evidence="3" id="KW-1185">Reference proteome</keyword>
<reference evidence="2 3" key="1">
    <citation type="submission" date="2019-05" db="EMBL/GenBank/DDBJ databases">
        <title>Another draft genome of Portunus trituberculatus and its Hox gene families provides insights of decapod evolution.</title>
        <authorList>
            <person name="Jeong J.-H."/>
            <person name="Song I."/>
            <person name="Kim S."/>
            <person name="Choi T."/>
            <person name="Kim D."/>
            <person name="Ryu S."/>
            <person name="Kim W."/>
        </authorList>
    </citation>
    <scope>NUCLEOTIDE SEQUENCE [LARGE SCALE GENOMIC DNA]</scope>
    <source>
        <tissue evidence="2">Muscle</tissue>
    </source>
</reference>
<proteinExistence type="predicted"/>
<evidence type="ECO:0000313" key="2">
    <source>
        <dbReference type="EMBL" id="MPC28863.1"/>
    </source>
</evidence>
<dbReference type="Proteomes" id="UP000324222">
    <property type="component" value="Unassembled WGS sequence"/>
</dbReference>
<name>A0A5B7E6P1_PORTR</name>
<gene>
    <name evidence="2" type="ORF">E2C01_022076</name>
</gene>
<protein>
    <submittedName>
        <fullName evidence="2">Uncharacterized protein</fullName>
    </submittedName>
</protein>